<dbReference type="InterPro" id="IPR011335">
    <property type="entry name" value="Restrct_endonuc-II-like"/>
</dbReference>
<feature type="domain" description="Putative restriction endonuclease" evidence="1">
    <location>
        <begin position="13"/>
        <end position="171"/>
    </location>
</feature>
<organism evidence="2">
    <name type="scientific">invertebrate metagenome</name>
    <dbReference type="NCBI Taxonomy" id="1711999"/>
    <lineage>
        <taxon>unclassified sequences</taxon>
        <taxon>metagenomes</taxon>
        <taxon>organismal metagenomes</taxon>
    </lineage>
</organism>
<protein>
    <recommendedName>
        <fullName evidence="1">Putative restriction endonuclease domain-containing protein</fullName>
    </recommendedName>
</protein>
<dbReference type="EMBL" id="NSIT01000328">
    <property type="protein sequence ID" value="PJE77910.1"/>
    <property type="molecule type" value="Genomic_DNA"/>
</dbReference>
<gene>
    <name evidence="2" type="ORF">CI610_03160</name>
</gene>
<evidence type="ECO:0000259" key="1">
    <source>
        <dbReference type="Pfam" id="PF05685"/>
    </source>
</evidence>
<dbReference type="PANTHER" id="PTHR36558:SF1">
    <property type="entry name" value="RESTRICTION ENDONUCLEASE DOMAIN-CONTAINING PROTEIN-RELATED"/>
    <property type="match status" value="1"/>
</dbReference>
<sequence>MAQAEPLHFMDAEEYLLFEQQATVRHEFVNGLMIAMAGASRRHNLLTLSLAALLRSHLKGTRCQVYASDMKVNASHKENRIFYYPDVMVACNSYSKNRQDDYVENNPQIIMDVLSPLTAVRDRMEKLAAYTALNSVKEYVLVDQEKIAVDIYQNAGMGWEVVRLSCMDDQLCLPSVHFSAPLSTVYEDVMDAL</sequence>
<dbReference type="AlphaFoldDB" id="A0A2H9T3V2"/>
<evidence type="ECO:0000313" key="2">
    <source>
        <dbReference type="EMBL" id="PJE77910.1"/>
    </source>
</evidence>
<dbReference type="PANTHER" id="PTHR36558">
    <property type="entry name" value="GLR1098 PROTEIN"/>
    <property type="match status" value="1"/>
</dbReference>
<dbReference type="InterPro" id="IPR012296">
    <property type="entry name" value="Nuclease_put_TT1808"/>
</dbReference>
<dbReference type="CDD" id="cd06260">
    <property type="entry name" value="DUF820-like"/>
    <property type="match status" value="1"/>
</dbReference>
<reference evidence="2" key="1">
    <citation type="journal article" date="2017" name="Appl. Environ. Microbiol.">
        <title>Molecular characterization of an Endozoicomonas-like organism causing infection in king scallop Pecten maximus L.</title>
        <authorList>
            <person name="Cano I."/>
            <person name="van Aerle R."/>
            <person name="Ross S."/>
            <person name="Verner-Jeffreys D.W."/>
            <person name="Paley R.K."/>
            <person name="Rimmer G."/>
            <person name="Ryder D."/>
            <person name="Hooper P."/>
            <person name="Stone D."/>
            <person name="Feist S.W."/>
        </authorList>
    </citation>
    <scope>NUCLEOTIDE SEQUENCE</scope>
</reference>
<accession>A0A2H9T3V2</accession>
<proteinExistence type="predicted"/>
<dbReference type="Pfam" id="PF05685">
    <property type="entry name" value="Uma2"/>
    <property type="match status" value="1"/>
</dbReference>
<dbReference type="InterPro" id="IPR008538">
    <property type="entry name" value="Uma2"/>
</dbReference>
<dbReference type="Gene3D" id="3.90.1570.10">
    <property type="entry name" value="tt1808, chain A"/>
    <property type="match status" value="1"/>
</dbReference>
<name>A0A2H9T3V2_9ZZZZ</name>
<dbReference type="SUPFAM" id="SSF52980">
    <property type="entry name" value="Restriction endonuclease-like"/>
    <property type="match status" value="1"/>
</dbReference>
<comment type="caution">
    <text evidence="2">The sequence shown here is derived from an EMBL/GenBank/DDBJ whole genome shotgun (WGS) entry which is preliminary data.</text>
</comment>